<keyword evidence="3" id="KW-1185">Reference proteome</keyword>
<protein>
    <submittedName>
        <fullName evidence="2">Uncharacterized protein</fullName>
    </submittedName>
</protein>
<name>A0AAV4FQX9_9GAST</name>
<comment type="caution">
    <text evidence="2">The sequence shown here is derived from an EMBL/GenBank/DDBJ whole genome shotgun (WGS) entry which is preliminary data.</text>
</comment>
<accession>A0AAV4FQX9</accession>
<dbReference type="AlphaFoldDB" id="A0AAV4FQX9"/>
<dbReference type="Proteomes" id="UP000762676">
    <property type="component" value="Unassembled WGS sequence"/>
</dbReference>
<proteinExistence type="predicted"/>
<evidence type="ECO:0000256" key="1">
    <source>
        <dbReference type="SAM" id="MobiDB-lite"/>
    </source>
</evidence>
<organism evidence="2 3">
    <name type="scientific">Elysia marginata</name>
    <dbReference type="NCBI Taxonomy" id="1093978"/>
    <lineage>
        <taxon>Eukaryota</taxon>
        <taxon>Metazoa</taxon>
        <taxon>Spiralia</taxon>
        <taxon>Lophotrochozoa</taxon>
        <taxon>Mollusca</taxon>
        <taxon>Gastropoda</taxon>
        <taxon>Heterobranchia</taxon>
        <taxon>Euthyneura</taxon>
        <taxon>Panpulmonata</taxon>
        <taxon>Sacoglossa</taxon>
        <taxon>Placobranchoidea</taxon>
        <taxon>Plakobranchidae</taxon>
        <taxon>Elysia</taxon>
    </lineage>
</organism>
<feature type="region of interest" description="Disordered" evidence="1">
    <location>
        <begin position="1"/>
        <end position="22"/>
    </location>
</feature>
<gene>
    <name evidence="2" type="ORF">ElyMa_000454500</name>
</gene>
<dbReference type="EMBL" id="BMAT01000900">
    <property type="protein sequence ID" value="GFR75406.1"/>
    <property type="molecule type" value="Genomic_DNA"/>
</dbReference>
<evidence type="ECO:0000313" key="2">
    <source>
        <dbReference type="EMBL" id="GFR75406.1"/>
    </source>
</evidence>
<evidence type="ECO:0000313" key="3">
    <source>
        <dbReference type="Proteomes" id="UP000762676"/>
    </source>
</evidence>
<sequence>MFVVNVTDDGDEAGVGDRTCGSDENVEDARNYTFGLKLSNHQHYKNINITPEDQSRFMLRTWIIETVGLSFPSLLR</sequence>
<reference evidence="2 3" key="1">
    <citation type="journal article" date="2021" name="Elife">
        <title>Chloroplast acquisition without the gene transfer in kleptoplastic sea slugs, Plakobranchus ocellatus.</title>
        <authorList>
            <person name="Maeda T."/>
            <person name="Takahashi S."/>
            <person name="Yoshida T."/>
            <person name="Shimamura S."/>
            <person name="Takaki Y."/>
            <person name="Nagai Y."/>
            <person name="Toyoda A."/>
            <person name="Suzuki Y."/>
            <person name="Arimoto A."/>
            <person name="Ishii H."/>
            <person name="Satoh N."/>
            <person name="Nishiyama T."/>
            <person name="Hasebe M."/>
            <person name="Maruyama T."/>
            <person name="Minagawa J."/>
            <person name="Obokata J."/>
            <person name="Shigenobu S."/>
        </authorList>
    </citation>
    <scope>NUCLEOTIDE SEQUENCE [LARGE SCALE GENOMIC DNA]</scope>
</reference>